<feature type="compositionally biased region" description="Pro residues" evidence="1">
    <location>
        <begin position="90"/>
        <end position="105"/>
    </location>
</feature>
<evidence type="ECO:0000313" key="5">
    <source>
        <dbReference type="Proteomes" id="UP001230654"/>
    </source>
</evidence>
<reference evidence="4 5" key="1">
    <citation type="submission" date="2023-07" db="EMBL/GenBank/DDBJ databases">
        <title>Comparative genomics of wheat-associated soil bacteria to identify genetic determinants of phenazine resistance.</title>
        <authorList>
            <person name="Mouncey N."/>
        </authorList>
    </citation>
    <scope>NUCLEOTIDE SEQUENCE [LARGE SCALE GENOMIC DNA]</scope>
    <source>
        <strain evidence="4 5">B2I6</strain>
    </source>
</reference>
<keyword evidence="2" id="KW-0812">Transmembrane</keyword>
<keyword evidence="2" id="KW-1133">Transmembrane helix</keyword>
<evidence type="ECO:0000256" key="2">
    <source>
        <dbReference type="SAM" id="Phobius"/>
    </source>
</evidence>
<comment type="caution">
    <text evidence="4">The sequence shown here is derived from an EMBL/GenBank/DDBJ whole genome shotgun (WGS) entry which is preliminary data.</text>
</comment>
<dbReference type="EMBL" id="JAUSWV010000002">
    <property type="protein sequence ID" value="MDQ0583775.1"/>
    <property type="molecule type" value="Genomic_DNA"/>
</dbReference>
<feature type="compositionally biased region" description="Low complexity" evidence="1">
    <location>
        <begin position="22"/>
        <end position="33"/>
    </location>
</feature>
<accession>A0ABU0NXA0</accession>
<evidence type="ECO:0000259" key="3">
    <source>
        <dbReference type="Pfam" id="PF13828"/>
    </source>
</evidence>
<feature type="transmembrane region" description="Helical" evidence="2">
    <location>
        <begin position="230"/>
        <end position="254"/>
    </location>
</feature>
<feature type="compositionally biased region" description="Low complexity" evidence="1">
    <location>
        <begin position="43"/>
        <end position="63"/>
    </location>
</feature>
<evidence type="ECO:0000256" key="1">
    <source>
        <dbReference type="SAM" id="MobiDB-lite"/>
    </source>
</evidence>
<dbReference type="InterPro" id="IPR025241">
    <property type="entry name" value="DUF4190"/>
</dbReference>
<name>A0ABU0NXA0_STRRH</name>
<sequence>MSDDAPTPAGDAARDPWPAPAPDGADGPQDAAPKVPLDKGRTADTSTSGTAGTSESGAGSAGSPVAPNPWAAPGDSARSGPGHTIAANETPPPEPAPAPVPPGQAPPAVHDQWTVTALPSVPPPPADAIPQPWATPFGNPPMNDPFGSFPPPYPGTAAAGGPPVNPFGPPGPGGAVPPPPLAPHGPGRIPYGYPGGYGYPTPPSYGGGFPGPYGWPGGAGDSNGMGIAGLVLGIVSAVGFCMWPLAVVLGVLGVTFGAVGRGKARRGEASNPGQALAGIICGSVGIALAIGLGVLVIVHS</sequence>
<feature type="domain" description="DUF4190" evidence="3">
    <location>
        <begin position="225"/>
        <end position="290"/>
    </location>
</feature>
<keyword evidence="5" id="KW-1185">Reference proteome</keyword>
<feature type="transmembrane region" description="Helical" evidence="2">
    <location>
        <begin position="275"/>
        <end position="298"/>
    </location>
</feature>
<keyword evidence="2" id="KW-0472">Membrane</keyword>
<dbReference type="RefSeq" id="WP_307165657.1">
    <property type="nucleotide sequence ID" value="NZ_JAUSWV010000002.1"/>
</dbReference>
<dbReference type="Proteomes" id="UP001230654">
    <property type="component" value="Unassembled WGS sequence"/>
</dbReference>
<dbReference type="Pfam" id="PF13828">
    <property type="entry name" value="DUF4190"/>
    <property type="match status" value="1"/>
</dbReference>
<organism evidence="4 5">
    <name type="scientific">Streptomyces rishiriensis</name>
    <dbReference type="NCBI Taxonomy" id="68264"/>
    <lineage>
        <taxon>Bacteria</taxon>
        <taxon>Bacillati</taxon>
        <taxon>Actinomycetota</taxon>
        <taxon>Actinomycetes</taxon>
        <taxon>Kitasatosporales</taxon>
        <taxon>Streptomycetaceae</taxon>
        <taxon>Streptomyces</taxon>
    </lineage>
</organism>
<proteinExistence type="predicted"/>
<evidence type="ECO:0000313" key="4">
    <source>
        <dbReference type="EMBL" id="MDQ0583775.1"/>
    </source>
</evidence>
<feature type="compositionally biased region" description="Pro residues" evidence="1">
    <location>
        <begin position="163"/>
        <end position="183"/>
    </location>
</feature>
<feature type="region of interest" description="Disordered" evidence="1">
    <location>
        <begin position="147"/>
        <end position="183"/>
    </location>
</feature>
<gene>
    <name evidence="4" type="ORF">QF030_005953</name>
</gene>
<feature type="region of interest" description="Disordered" evidence="1">
    <location>
        <begin position="1"/>
        <end position="110"/>
    </location>
</feature>
<protein>
    <recommendedName>
        <fullName evidence="3">DUF4190 domain-containing protein</fullName>
    </recommendedName>
</protein>